<dbReference type="PANTHER" id="PTHR10516">
    <property type="entry name" value="PEPTIDYL-PROLYL CIS-TRANS ISOMERASE"/>
    <property type="match status" value="1"/>
</dbReference>
<dbReference type="Pfam" id="PF00254">
    <property type="entry name" value="FKBP_C"/>
    <property type="match status" value="1"/>
</dbReference>
<comment type="caution">
    <text evidence="7">The sequence shown here is derived from an EMBL/GenBank/DDBJ whole genome shotgun (WGS) entry which is preliminary data.</text>
</comment>
<gene>
    <name evidence="7" type="ORF">TRSC58_05165</name>
</gene>
<evidence type="ECO:0000256" key="2">
    <source>
        <dbReference type="ARBA" id="ARBA00013194"/>
    </source>
</evidence>
<dbReference type="GO" id="GO:0005737">
    <property type="term" value="C:cytoplasm"/>
    <property type="evidence" value="ECO:0007669"/>
    <property type="project" value="TreeGrafter"/>
</dbReference>
<evidence type="ECO:0000259" key="6">
    <source>
        <dbReference type="PROSITE" id="PS50059"/>
    </source>
</evidence>
<evidence type="ECO:0000256" key="1">
    <source>
        <dbReference type="ARBA" id="ARBA00000971"/>
    </source>
</evidence>
<protein>
    <recommendedName>
        <fullName evidence="2 5">peptidylprolyl isomerase</fullName>
        <ecNumber evidence="2 5">5.2.1.8</ecNumber>
    </recommendedName>
</protein>
<dbReference type="Gene3D" id="3.10.50.40">
    <property type="match status" value="1"/>
</dbReference>
<evidence type="ECO:0000256" key="5">
    <source>
        <dbReference type="PROSITE-ProRule" id="PRU00277"/>
    </source>
</evidence>
<dbReference type="InterPro" id="IPR046357">
    <property type="entry name" value="PPIase_dom_sf"/>
</dbReference>
<reference evidence="7 8" key="1">
    <citation type="submission" date="2013-07" db="EMBL/GenBank/DDBJ databases">
        <authorList>
            <person name="Stoco P.H."/>
            <person name="Wagner G."/>
            <person name="Gerber A."/>
            <person name="Zaha A."/>
            <person name="Thompson C."/>
            <person name="Bartholomeu D.C."/>
            <person name="Luckemeyer D.D."/>
            <person name="Bahia D."/>
            <person name="Loreto E."/>
            <person name="Prestes E.B."/>
            <person name="Lima F.M."/>
            <person name="Rodrigues-Luiz G."/>
            <person name="Vallejo G.A."/>
            <person name="Filho J.F."/>
            <person name="Monteiro K.M."/>
            <person name="Tyler K.M."/>
            <person name="de Almeida L.G."/>
            <person name="Ortiz M.F."/>
            <person name="Siervo M.A."/>
            <person name="de Moraes M.H."/>
            <person name="Cunha O.L."/>
            <person name="Mendonca-Neto R."/>
            <person name="Silva R."/>
            <person name="Teixeira S.M."/>
            <person name="Murta S.M."/>
            <person name="Sincero T.C."/>
            <person name="Mendes T.A."/>
            <person name="Urmenyi T.P."/>
            <person name="Silva V.G."/>
            <person name="da Rocha W.D."/>
            <person name="Andersson B."/>
            <person name="Romanha A.J."/>
            <person name="Steindel M."/>
            <person name="de Vasconcelos A.T."/>
            <person name="Grisard E.C."/>
        </authorList>
    </citation>
    <scope>NUCLEOTIDE SEQUENCE [LARGE SCALE GENOMIC DNA]</scope>
    <source>
        <strain evidence="7 8">SC58</strain>
    </source>
</reference>
<dbReference type="SUPFAM" id="SSF54534">
    <property type="entry name" value="FKBP-like"/>
    <property type="match status" value="1"/>
</dbReference>
<keyword evidence="3 5" id="KW-0697">Rotamase</keyword>
<proteinExistence type="predicted"/>
<dbReference type="EC" id="5.2.1.8" evidence="2 5"/>
<evidence type="ECO:0000313" key="7">
    <source>
        <dbReference type="EMBL" id="ESL07152.1"/>
    </source>
</evidence>
<organism evidence="7 8">
    <name type="scientific">Trypanosoma rangeli SC58</name>
    <dbReference type="NCBI Taxonomy" id="429131"/>
    <lineage>
        <taxon>Eukaryota</taxon>
        <taxon>Discoba</taxon>
        <taxon>Euglenozoa</taxon>
        <taxon>Kinetoplastea</taxon>
        <taxon>Metakinetoplastina</taxon>
        <taxon>Trypanosomatida</taxon>
        <taxon>Trypanosomatidae</taxon>
        <taxon>Trypanosoma</taxon>
        <taxon>Herpetosoma</taxon>
    </lineage>
</organism>
<dbReference type="InterPro" id="IPR001179">
    <property type="entry name" value="PPIase_FKBP_dom"/>
</dbReference>
<name>A0A061J1K9_TRYRA</name>
<dbReference type="FunFam" id="3.10.50.40:FF:000006">
    <property type="entry name" value="Peptidyl-prolyl cis-trans isomerase"/>
    <property type="match status" value="1"/>
</dbReference>
<comment type="catalytic activity">
    <reaction evidence="1 5">
        <text>[protein]-peptidylproline (omega=180) = [protein]-peptidylproline (omega=0)</text>
        <dbReference type="Rhea" id="RHEA:16237"/>
        <dbReference type="Rhea" id="RHEA-COMP:10747"/>
        <dbReference type="Rhea" id="RHEA-COMP:10748"/>
        <dbReference type="ChEBI" id="CHEBI:83833"/>
        <dbReference type="ChEBI" id="CHEBI:83834"/>
        <dbReference type="EC" id="5.2.1.8"/>
    </reaction>
</comment>
<dbReference type="PROSITE" id="PS50059">
    <property type="entry name" value="FKBP_PPIASE"/>
    <property type="match status" value="1"/>
</dbReference>
<evidence type="ECO:0000256" key="3">
    <source>
        <dbReference type="ARBA" id="ARBA00023110"/>
    </source>
</evidence>
<keyword evidence="4 5" id="KW-0413">Isomerase</keyword>
<dbReference type="Proteomes" id="UP000031737">
    <property type="component" value="Unassembled WGS sequence"/>
</dbReference>
<evidence type="ECO:0000256" key="4">
    <source>
        <dbReference type="ARBA" id="ARBA00023235"/>
    </source>
</evidence>
<keyword evidence="8" id="KW-1185">Reference proteome</keyword>
<sequence length="112" mass="12194">MPTNDCVLMDKIIEGDGKTIPRQGSIVTLDYVGFLPDGRKFDSTIERGKPFVFRVGCGEVIKGWDEGIVQMSKGERSRLTMPPSLAFGSTGFPGMIPPDTVIVFEVTLLDVA</sequence>
<feature type="domain" description="PPIase FKBP-type" evidence="6">
    <location>
        <begin position="24"/>
        <end position="112"/>
    </location>
</feature>
<dbReference type="PANTHER" id="PTHR10516:SF443">
    <property type="entry name" value="FK506-BINDING PROTEIN 59-RELATED"/>
    <property type="match status" value="1"/>
</dbReference>
<dbReference type="EMBL" id="AUPL01005165">
    <property type="protein sequence ID" value="ESL07152.1"/>
    <property type="molecule type" value="Genomic_DNA"/>
</dbReference>
<evidence type="ECO:0000313" key="8">
    <source>
        <dbReference type="Proteomes" id="UP000031737"/>
    </source>
</evidence>
<dbReference type="OrthoDB" id="77911at2759"/>
<dbReference type="InterPro" id="IPR050689">
    <property type="entry name" value="FKBP-type_PPIase"/>
</dbReference>
<dbReference type="VEuPathDB" id="TriTrypDB:TRSC58_05165"/>
<dbReference type="GO" id="GO:0003755">
    <property type="term" value="F:peptidyl-prolyl cis-trans isomerase activity"/>
    <property type="evidence" value="ECO:0007669"/>
    <property type="project" value="UniProtKB-KW"/>
</dbReference>
<accession>A0A061J1K9</accession>
<dbReference type="AlphaFoldDB" id="A0A061J1K9"/>